<feature type="compositionally biased region" description="Low complexity" evidence="1">
    <location>
        <begin position="431"/>
        <end position="468"/>
    </location>
</feature>
<dbReference type="Proteomes" id="UP001153069">
    <property type="component" value="Unassembled WGS sequence"/>
</dbReference>
<feature type="compositionally biased region" description="Low complexity" evidence="1">
    <location>
        <begin position="294"/>
        <end position="304"/>
    </location>
</feature>
<feature type="region of interest" description="Disordered" evidence="1">
    <location>
        <begin position="223"/>
        <end position="377"/>
    </location>
</feature>
<keyword evidence="3" id="KW-1185">Reference proteome</keyword>
<feature type="compositionally biased region" description="Low complexity" evidence="1">
    <location>
        <begin position="366"/>
        <end position="377"/>
    </location>
</feature>
<feature type="compositionally biased region" description="Low complexity" evidence="1">
    <location>
        <begin position="475"/>
        <end position="492"/>
    </location>
</feature>
<evidence type="ECO:0000313" key="3">
    <source>
        <dbReference type="Proteomes" id="UP001153069"/>
    </source>
</evidence>
<feature type="compositionally biased region" description="Basic and acidic residues" evidence="1">
    <location>
        <begin position="251"/>
        <end position="272"/>
    </location>
</feature>
<accession>A0A9N8HR89</accession>
<reference evidence="2" key="1">
    <citation type="submission" date="2020-06" db="EMBL/GenBank/DDBJ databases">
        <authorList>
            <consortium name="Plant Systems Biology data submission"/>
        </authorList>
    </citation>
    <scope>NUCLEOTIDE SEQUENCE</scope>
    <source>
        <strain evidence="2">D6</strain>
    </source>
</reference>
<feature type="region of interest" description="Disordered" evidence="1">
    <location>
        <begin position="170"/>
        <end position="204"/>
    </location>
</feature>
<gene>
    <name evidence="2" type="ORF">SEMRO_1540_G280840.1</name>
</gene>
<feature type="region of interest" description="Disordered" evidence="1">
    <location>
        <begin position="524"/>
        <end position="549"/>
    </location>
</feature>
<sequence>MAANNNSKSLIVDYSKHRDARVDRQSVSSLRSSSLHVRRTCSSHRRRPIRRRVSANDLEAALAQVDRLLRQPMMHWAQDVGGVVTSVKIGGRAALARTPLTLTPSAAGSTGKTGTGTGSRHGSSSHNHHVGEQQLSKKIHLVPSPMNALNTSLNSQKPTFFGLRSCHHMDETDDEEEEEDDGSVFEDSQSVLSDASSSVATFAADDDDDELLSASCATLGTEATTPLDQSTDTSSSKQDESLRVSFRLKRRDGSDHQRHGQRQDRKSHDRLVDSLTLILAQAEDPKAPTTTMRSNSSKRIFSSSMHAGGSRKGQTDSLHASNGGSTHSTRSLGQRTSMPMVLSPRDARSLRRSFHPPQPRSKSFSNATATTAIANTTAPISRRTLSLKEASVQQQSARHLLRQMSFSKASFKCSLDSTNHLSKKKILPLRSSSSSSSKANSNHNNNSSSNSILTTTSSHGGPTSPTSSNMRRSRSFSTQQQQQQQRLTTSSSIPSNNSMKNPELLFAASRTTTTPLARIRREASIRSTKNLLSEPARRTNRRRGGMSNL</sequence>
<name>A0A9N8HR89_9STRA</name>
<protein>
    <submittedName>
        <fullName evidence="2">Uncharacterized protein</fullName>
    </submittedName>
</protein>
<evidence type="ECO:0000256" key="1">
    <source>
        <dbReference type="SAM" id="MobiDB-lite"/>
    </source>
</evidence>
<proteinExistence type="predicted"/>
<feature type="compositionally biased region" description="Low complexity" evidence="1">
    <location>
        <begin position="187"/>
        <end position="203"/>
    </location>
</feature>
<evidence type="ECO:0000313" key="2">
    <source>
        <dbReference type="EMBL" id="CAB9524453.1"/>
    </source>
</evidence>
<feature type="compositionally biased region" description="Basic residues" evidence="1">
    <location>
        <begin position="538"/>
        <end position="549"/>
    </location>
</feature>
<feature type="compositionally biased region" description="Polar residues" evidence="1">
    <location>
        <begin position="315"/>
        <end position="337"/>
    </location>
</feature>
<comment type="caution">
    <text evidence="2">The sequence shown here is derived from an EMBL/GenBank/DDBJ whole genome shotgun (WGS) entry which is preliminary data.</text>
</comment>
<organism evidence="2 3">
    <name type="scientific">Seminavis robusta</name>
    <dbReference type="NCBI Taxonomy" id="568900"/>
    <lineage>
        <taxon>Eukaryota</taxon>
        <taxon>Sar</taxon>
        <taxon>Stramenopiles</taxon>
        <taxon>Ochrophyta</taxon>
        <taxon>Bacillariophyta</taxon>
        <taxon>Bacillariophyceae</taxon>
        <taxon>Bacillariophycidae</taxon>
        <taxon>Naviculales</taxon>
        <taxon>Naviculaceae</taxon>
        <taxon>Seminavis</taxon>
    </lineage>
</organism>
<feature type="region of interest" description="Disordered" evidence="1">
    <location>
        <begin position="24"/>
        <end position="49"/>
    </location>
</feature>
<feature type="compositionally biased region" description="Low complexity" evidence="1">
    <location>
        <begin position="25"/>
        <end position="35"/>
    </location>
</feature>
<dbReference type="EMBL" id="CAICTM010001538">
    <property type="protein sequence ID" value="CAB9524453.1"/>
    <property type="molecule type" value="Genomic_DNA"/>
</dbReference>
<feature type="region of interest" description="Disordered" evidence="1">
    <location>
        <begin position="424"/>
        <end position="500"/>
    </location>
</feature>
<feature type="region of interest" description="Disordered" evidence="1">
    <location>
        <begin position="100"/>
        <end position="135"/>
    </location>
</feature>
<dbReference type="AlphaFoldDB" id="A0A9N8HR89"/>
<feature type="compositionally biased region" description="Basic residues" evidence="1">
    <location>
        <begin position="36"/>
        <end position="49"/>
    </location>
</feature>
<feature type="compositionally biased region" description="Acidic residues" evidence="1">
    <location>
        <begin position="171"/>
        <end position="184"/>
    </location>
</feature>